<name>A0AAE0A4N6_9ROSI</name>
<reference evidence="2" key="1">
    <citation type="journal article" date="2023" name="Plant J.">
        <title>Genome sequences and population genomics provide insights into the demographic history, inbreeding, and mutation load of two 'living fossil' tree species of Dipteronia.</title>
        <authorList>
            <person name="Feng Y."/>
            <person name="Comes H.P."/>
            <person name="Chen J."/>
            <person name="Zhu S."/>
            <person name="Lu R."/>
            <person name="Zhang X."/>
            <person name="Li P."/>
            <person name="Qiu J."/>
            <person name="Olsen K.M."/>
            <person name="Qiu Y."/>
        </authorList>
    </citation>
    <scope>NUCLEOTIDE SEQUENCE</scope>
    <source>
        <strain evidence="2">NBL</strain>
    </source>
</reference>
<evidence type="ECO:0000256" key="1">
    <source>
        <dbReference type="ARBA" id="ARBA00022821"/>
    </source>
</evidence>
<dbReference type="EMBL" id="JANJYJ010000007">
    <property type="protein sequence ID" value="KAK3200405.1"/>
    <property type="molecule type" value="Genomic_DNA"/>
</dbReference>
<accession>A0AAE0A4N6</accession>
<dbReference type="PANTHER" id="PTHR33463">
    <property type="entry name" value="NB-ARC DOMAIN-CONTAINING PROTEIN-RELATED"/>
    <property type="match status" value="1"/>
</dbReference>
<gene>
    <name evidence="2" type="ORF">Dsin_023820</name>
</gene>
<dbReference type="Proteomes" id="UP001281410">
    <property type="component" value="Unassembled WGS sequence"/>
</dbReference>
<dbReference type="InterPro" id="IPR050905">
    <property type="entry name" value="Plant_NBS-LRR"/>
</dbReference>
<organism evidence="2 3">
    <name type="scientific">Dipteronia sinensis</name>
    <dbReference type="NCBI Taxonomy" id="43782"/>
    <lineage>
        <taxon>Eukaryota</taxon>
        <taxon>Viridiplantae</taxon>
        <taxon>Streptophyta</taxon>
        <taxon>Embryophyta</taxon>
        <taxon>Tracheophyta</taxon>
        <taxon>Spermatophyta</taxon>
        <taxon>Magnoliopsida</taxon>
        <taxon>eudicotyledons</taxon>
        <taxon>Gunneridae</taxon>
        <taxon>Pentapetalae</taxon>
        <taxon>rosids</taxon>
        <taxon>malvids</taxon>
        <taxon>Sapindales</taxon>
        <taxon>Sapindaceae</taxon>
        <taxon>Hippocastanoideae</taxon>
        <taxon>Acereae</taxon>
        <taxon>Dipteronia</taxon>
    </lineage>
</organism>
<dbReference type="AlphaFoldDB" id="A0AAE0A4N6"/>
<protein>
    <recommendedName>
        <fullName evidence="4">Rx N-terminal domain-containing protein</fullName>
    </recommendedName>
</protein>
<dbReference type="PANTHER" id="PTHR33463:SF198">
    <property type="entry name" value="RPP4C3"/>
    <property type="match status" value="1"/>
</dbReference>
<keyword evidence="3" id="KW-1185">Reference proteome</keyword>
<evidence type="ECO:0000313" key="3">
    <source>
        <dbReference type="Proteomes" id="UP001281410"/>
    </source>
</evidence>
<comment type="caution">
    <text evidence="2">The sequence shown here is derived from an EMBL/GenBank/DDBJ whole genome shotgun (WGS) entry which is preliminary data.</text>
</comment>
<proteinExistence type="predicted"/>
<sequence>MVEIVVSVAGKVAEYLVASVGRQFSYLCNDRSNVDNLKKKFEKLKNGKERVQHLVDGARRNGEEIEQDVQKWLISVNVIIDEVGLFVGDEEKAKRQCLGGLCPDLKIQYQLSKKARKEMMAVTRLLAEGKFDQLNLNGC</sequence>
<evidence type="ECO:0000313" key="2">
    <source>
        <dbReference type="EMBL" id="KAK3200405.1"/>
    </source>
</evidence>
<evidence type="ECO:0008006" key="4">
    <source>
        <dbReference type="Google" id="ProtNLM"/>
    </source>
</evidence>
<keyword evidence="1" id="KW-0611">Plant defense</keyword>